<proteinExistence type="predicted"/>
<accession>A0A1J5PJQ8</accession>
<evidence type="ECO:0000313" key="2">
    <source>
        <dbReference type="EMBL" id="OIQ71048.1"/>
    </source>
</evidence>
<protein>
    <submittedName>
        <fullName evidence="2">Uncharacterized protein</fullName>
    </submittedName>
</protein>
<sequence>MTCLNGPGSGGVHRLQAADDFPTGEDLDLEVAVGHVVDVFRHRLRAAINRVERFGERRRQPPGDFRCSLRNGRRGQHGGAGGGDTAHRCLGQE</sequence>
<gene>
    <name evidence="2" type="ORF">GALL_473360</name>
</gene>
<organism evidence="2">
    <name type="scientific">mine drainage metagenome</name>
    <dbReference type="NCBI Taxonomy" id="410659"/>
    <lineage>
        <taxon>unclassified sequences</taxon>
        <taxon>metagenomes</taxon>
        <taxon>ecological metagenomes</taxon>
    </lineage>
</organism>
<dbReference type="EMBL" id="MLJW01003903">
    <property type="protein sequence ID" value="OIQ71048.1"/>
    <property type="molecule type" value="Genomic_DNA"/>
</dbReference>
<reference evidence="2" key="1">
    <citation type="submission" date="2016-10" db="EMBL/GenBank/DDBJ databases">
        <title>Sequence of Gallionella enrichment culture.</title>
        <authorList>
            <person name="Poehlein A."/>
            <person name="Muehling M."/>
            <person name="Daniel R."/>
        </authorList>
    </citation>
    <scope>NUCLEOTIDE SEQUENCE</scope>
</reference>
<feature type="region of interest" description="Disordered" evidence="1">
    <location>
        <begin position="58"/>
        <end position="93"/>
    </location>
</feature>
<comment type="caution">
    <text evidence="2">The sequence shown here is derived from an EMBL/GenBank/DDBJ whole genome shotgun (WGS) entry which is preliminary data.</text>
</comment>
<dbReference type="AlphaFoldDB" id="A0A1J5PJQ8"/>
<name>A0A1J5PJQ8_9ZZZZ</name>
<evidence type="ECO:0000256" key="1">
    <source>
        <dbReference type="SAM" id="MobiDB-lite"/>
    </source>
</evidence>